<evidence type="ECO:0000256" key="1">
    <source>
        <dbReference type="SAM" id="MobiDB-lite"/>
    </source>
</evidence>
<sequence length="85" mass="9380">MARPKGQAKIGGREKGTPNKTTATVREAFENAFRILQDDDEANVITWGKNNTTEFYKLSSKLIPMQISGDPEAPLTIQITGMVIK</sequence>
<reference evidence="2" key="1">
    <citation type="submission" date="2020-04" db="EMBL/GenBank/DDBJ databases">
        <authorList>
            <person name="Chiriac C."/>
            <person name="Salcher M."/>
            <person name="Ghai R."/>
            <person name="Kavagutti S V."/>
        </authorList>
    </citation>
    <scope>NUCLEOTIDE SEQUENCE</scope>
</reference>
<organism evidence="2">
    <name type="scientific">uncultured Caudovirales phage</name>
    <dbReference type="NCBI Taxonomy" id="2100421"/>
    <lineage>
        <taxon>Viruses</taxon>
        <taxon>Duplodnaviria</taxon>
        <taxon>Heunggongvirae</taxon>
        <taxon>Uroviricota</taxon>
        <taxon>Caudoviricetes</taxon>
        <taxon>Peduoviridae</taxon>
        <taxon>Maltschvirus</taxon>
        <taxon>Maltschvirus maltsch</taxon>
    </lineage>
</organism>
<evidence type="ECO:0000313" key="3">
    <source>
        <dbReference type="EMBL" id="CAB5216896.1"/>
    </source>
</evidence>
<proteinExistence type="predicted"/>
<gene>
    <name evidence="3" type="ORF">UFOVP198_19</name>
    <name evidence="2" type="ORF">UFOVP25_25</name>
</gene>
<accession>A0A6J5KI75</accession>
<dbReference type="EMBL" id="LR798247">
    <property type="protein sequence ID" value="CAB5216896.1"/>
    <property type="molecule type" value="Genomic_DNA"/>
</dbReference>
<name>A0A6J5KI75_9CAUD</name>
<feature type="region of interest" description="Disordered" evidence="1">
    <location>
        <begin position="1"/>
        <end position="20"/>
    </location>
</feature>
<evidence type="ECO:0000313" key="2">
    <source>
        <dbReference type="EMBL" id="CAB4121784.1"/>
    </source>
</evidence>
<dbReference type="EMBL" id="LR796153">
    <property type="protein sequence ID" value="CAB4121784.1"/>
    <property type="molecule type" value="Genomic_DNA"/>
</dbReference>
<protein>
    <submittedName>
        <fullName evidence="2">Uncharacterized protein</fullName>
    </submittedName>
</protein>